<accession>A0A7J7LQD2</accession>
<gene>
    <name evidence="3" type="ORF">GIB67_017733</name>
</gene>
<keyword evidence="4" id="KW-1185">Reference proteome</keyword>
<keyword evidence="1" id="KW-0175">Coiled coil</keyword>
<dbReference type="EMBL" id="JACGCM010002113">
    <property type="protein sequence ID" value="KAF6144714.1"/>
    <property type="molecule type" value="Genomic_DNA"/>
</dbReference>
<sequence length="514" mass="58394">MVKDSSQRAVEACALNDLRLTFKIDKIREAIFGQQGYDALLLETRESYEGMINVEKGEEMTACTGLSPCVPVGSLLKIAKVTRSLYCKQREEADIGEALKKLQELSKLVRTNAVDSYSGVEGISCKISRKESFIDVVAMKGTELEAVLKKLEISTMEEKLLPPELNTPLKLTPLNEMPDGPVNMATISSTVARNLAKRKAVKREAASRSVMSDSVDDSSKRRKVTSRTKSQVVLEESDRIAEEADMRLRFEVKAGLLEEQCRAKAREKMVVVVDDEFKKFARTLRGVQLGLQDRSIELEKRISQLEGEKNQFEENLTRKREAFQLEQEKEREVATLKLKEVRAESVAEAERLVTASATSRNSLVGKLYQLRMFVYVYTLSYDQKELDVAREREEQILLYNAEYAEEYEALISQYEDRLDDNVKLSPKLEEAKSQVEDLTATILSRDLYNAEYAEEYEALISQYEDRLDDNVKLSQKLEEAKSQVEDLTATILSRDFALNKLTSELTEFKEKAAS</sequence>
<dbReference type="Proteomes" id="UP000541444">
    <property type="component" value="Unassembled WGS sequence"/>
</dbReference>
<feature type="coiled-coil region" evidence="1">
    <location>
        <begin position="453"/>
        <end position="490"/>
    </location>
</feature>
<proteinExistence type="predicted"/>
<evidence type="ECO:0000256" key="1">
    <source>
        <dbReference type="SAM" id="Coils"/>
    </source>
</evidence>
<protein>
    <submittedName>
        <fullName evidence="3">Uncharacterized protein</fullName>
    </submittedName>
</protein>
<comment type="caution">
    <text evidence="3">The sequence shown here is derived from an EMBL/GenBank/DDBJ whole genome shotgun (WGS) entry which is preliminary data.</text>
</comment>
<name>A0A7J7LQD2_9MAGN</name>
<reference evidence="3 4" key="1">
    <citation type="journal article" date="2020" name="IScience">
        <title>Genome Sequencing of the Endangered Kingdonia uniflora (Circaeasteraceae, Ranunculales) Reveals Potential Mechanisms of Evolutionary Specialization.</title>
        <authorList>
            <person name="Sun Y."/>
            <person name="Deng T."/>
            <person name="Zhang A."/>
            <person name="Moore M.J."/>
            <person name="Landis J.B."/>
            <person name="Lin N."/>
            <person name="Zhang H."/>
            <person name="Zhang X."/>
            <person name="Huang J."/>
            <person name="Zhang X."/>
            <person name="Sun H."/>
            <person name="Wang H."/>
        </authorList>
    </citation>
    <scope>NUCLEOTIDE SEQUENCE [LARGE SCALE GENOMIC DNA]</scope>
    <source>
        <strain evidence="3">TB1705</strain>
        <tissue evidence="3">Leaf</tissue>
    </source>
</reference>
<evidence type="ECO:0000313" key="4">
    <source>
        <dbReference type="Proteomes" id="UP000541444"/>
    </source>
</evidence>
<dbReference type="AlphaFoldDB" id="A0A7J7LQD2"/>
<feature type="non-terminal residue" evidence="3">
    <location>
        <position position="1"/>
    </location>
</feature>
<evidence type="ECO:0000256" key="2">
    <source>
        <dbReference type="SAM" id="MobiDB-lite"/>
    </source>
</evidence>
<feature type="region of interest" description="Disordered" evidence="2">
    <location>
        <begin position="203"/>
        <end position="229"/>
    </location>
</feature>
<organism evidence="3 4">
    <name type="scientific">Kingdonia uniflora</name>
    <dbReference type="NCBI Taxonomy" id="39325"/>
    <lineage>
        <taxon>Eukaryota</taxon>
        <taxon>Viridiplantae</taxon>
        <taxon>Streptophyta</taxon>
        <taxon>Embryophyta</taxon>
        <taxon>Tracheophyta</taxon>
        <taxon>Spermatophyta</taxon>
        <taxon>Magnoliopsida</taxon>
        <taxon>Ranunculales</taxon>
        <taxon>Circaeasteraceae</taxon>
        <taxon>Kingdonia</taxon>
    </lineage>
</organism>
<evidence type="ECO:0000313" key="3">
    <source>
        <dbReference type="EMBL" id="KAF6144714.1"/>
    </source>
</evidence>
<feature type="coiled-coil region" evidence="1">
    <location>
        <begin position="295"/>
        <end position="329"/>
    </location>
</feature>